<dbReference type="STRING" id="247633.GP2143_03808"/>
<keyword evidence="7" id="KW-0812">Transmembrane</keyword>
<keyword evidence="9" id="KW-1185">Reference proteome</keyword>
<evidence type="ECO:0000256" key="1">
    <source>
        <dbReference type="ARBA" id="ARBA00003416"/>
    </source>
</evidence>
<dbReference type="GO" id="GO:0006310">
    <property type="term" value="P:DNA recombination"/>
    <property type="evidence" value="ECO:0007669"/>
    <property type="project" value="UniProtKB-KW"/>
</dbReference>
<feature type="region of interest" description="Disordered" evidence="6">
    <location>
        <begin position="470"/>
        <end position="490"/>
    </location>
</feature>
<dbReference type="EMBL" id="AAVT01000004">
    <property type="protein sequence ID" value="EAW31216.1"/>
    <property type="molecule type" value="Genomic_DNA"/>
</dbReference>
<keyword evidence="4" id="KW-0233">DNA recombination</keyword>
<dbReference type="eggNOG" id="COG1322">
    <property type="taxonomic scope" value="Bacteria"/>
</dbReference>
<dbReference type="PANTHER" id="PTHR30563:SF0">
    <property type="entry name" value="DNA RECOMBINATION PROTEIN RMUC"/>
    <property type="match status" value="1"/>
</dbReference>
<dbReference type="InterPro" id="IPR003798">
    <property type="entry name" value="DNA_recombination_RmuC"/>
</dbReference>
<comment type="function">
    <text evidence="1">Involved in DNA recombination.</text>
</comment>
<dbReference type="PANTHER" id="PTHR30563">
    <property type="entry name" value="DNA RECOMBINATION PROTEIN RMUC"/>
    <property type="match status" value="1"/>
</dbReference>
<dbReference type="Proteomes" id="UP000004931">
    <property type="component" value="Unassembled WGS sequence"/>
</dbReference>
<accession>A0YDB3</accession>
<evidence type="ECO:0000256" key="4">
    <source>
        <dbReference type="ARBA" id="ARBA00023172"/>
    </source>
</evidence>
<sequence length="490" mass="56071">MNLLDNIDRQLEWLLLAAFGLATIALLISFFIVLRSRRAVARNERDSEQASQQQLAIMREKYLLLEVRSENKAEHISRLNDLQKEREQQIVLLQASLMEQKEASAILRTELAQYQQSADDKVKTLEETRQQLNRDFELLANRIFEEKSERFNRNSQTSLDTALSPLREQLKDFKQKVEDVYDKDSKERVSLSAELGQLKQLNQQMSVDALNLTNALKGDNKTQGNWGEVILERVLEESGLHKGREYETQISLKSEQGRGQPDVIVRLPEDKDLIIDSKVSLVHYERYCNSSEDDQRQQALKDHVASVKNHIRDLSQKNYEGLEGIRTLDFVLIFIPIEPAFMAAFEHDQSMFREAYEKNIIVVGPTTLLATLRTIQSIWRYERQNKNAEEIARQAGAMHDKFVGFVNDMGKIEEHLSKASQAHEDALNKLSKGKGNLVGSTQRLEKLGAKVKKSMPNSVVDEQVFEEDVSEHGQKIIAKNESSEFTGADS</sequence>
<feature type="transmembrane region" description="Helical" evidence="7">
    <location>
        <begin position="13"/>
        <end position="34"/>
    </location>
</feature>
<evidence type="ECO:0000256" key="3">
    <source>
        <dbReference type="ARBA" id="ARBA00023054"/>
    </source>
</evidence>
<evidence type="ECO:0000313" key="8">
    <source>
        <dbReference type="EMBL" id="EAW31216.1"/>
    </source>
</evidence>
<gene>
    <name evidence="8" type="ORF">GP2143_03808</name>
</gene>
<name>A0YDB3_9GAMM</name>
<reference evidence="8 9" key="1">
    <citation type="journal article" date="2010" name="J. Bacteriol.">
        <title>Genome sequence of the oligotrophic marine Gammaproteobacterium HTCC2143, isolated from the Oregon Coast.</title>
        <authorList>
            <person name="Oh H.M."/>
            <person name="Kang I."/>
            <person name="Ferriera S."/>
            <person name="Giovannoni S.J."/>
            <person name="Cho J.C."/>
        </authorList>
    </citation>
    <scope>NUCLEOTIDE SEQUENCE [LARGE SCALE GENOMIC DNA]</scope>
    <source>
        <strain evidence="8 9">HTCC2143</strain>
    </source>
</reference>
<evidence type="ECO:0000256" key="6">
    <source>
        <dbReference type="SAM" id="MobiDB-lite"/>
    </source>
</evidence>
<organism evidence="8 9">
    <name type="scientific">marine gamma proteobacterium HTCC2143</name>
    <dbReference type="NCBI Taxonomy" id="247633"/>
    <lineage>
        <taxon>Bacteria</taxon>
        <taxon>Pseudomonadati</taxon>
        <taxon>Pseudomonadota</taxon>
        <taxon>Gammaproteobacteria</taxon>
        <taxon>Cellvibrionales</taxon>
        <taxon>Spongiibacteraceae</taxon>
        <taxon>BD1-7 clade</taxon>
    </lineage>
</organism>
<evidence type="ECO:0000313" key="9">
    <source>
        <dbReference type="Proteomes" id="UP000004931"/>
    </source>
</evidence>
<dbReference type="Pfam" id="PF02646">
    <property type="entry name" value="RmuC"/>
    <property type="match status" value="1"/>
</dbReference>
<dbReference type="AlphaFoldDB" id="A0YDB3"/>
<evidence type="ECO:0008006" key="10">
    <source>
        <dbReference type="Google" id="ProtNLM"/>
    </source>
</evidence>
<evidence type="ECO:0000256" key="5">
    <source>
        <dbReference type="SAM" id="Coils"/>
    </source>
</evidence>
<evidence type="ECO:0000256" key="7">
    <source>
        <dbReference type="SAM" id="Phobius"/>
    </source>
</evidence>
<keyword evidence="3 5" id="KW-0175">Coiled coil</keyword>
<feature type="coiled-coil region" evidence="5">
    <location>
        <begin position="111"/>
        <end position="142"/>
    </location>
</feature>
<comment type="caution">
    <text evidence="8">The sequence shown here is derived from an EMBL/GenBank/DDBJ whole genome shotgun (WGS) entry which is preliminary data.</text>
</comment>
<protein>
    <recommendedName>
        <fullName evidence="10">DNA recombination protein RmuC</fullName>
    </recommendedName>
</protein>
<keyword evidence="7" id="KW-1133">Transmembrane helix</keyword>
<keyword evidence="7" id="KW-0472">Membrane</keyword>
<comment type="similarity">
    <text evidence="2">Belongs to the RmuC family.</text>
</comment>
<proteinExistence type="inferred from homology"/>
<evidence type="ECO:0000256" key="2">
    <source>
        <dbReference type="ARBA" id="ARBA00009840"/>
    </source>
</evidence>